<evidence type="ECO:0000256" key="3">
    <source>
        <dbReference type="ARBA" id="ARBA00022833"/>
    </source>
</evidence>
<keyword evidence="1" id="KW-0479">Metal-binding</keyword>
<proteinExistence type="predicted"/>
<dbReference type="SUPFAM" id="SSF51197">
    <property type="entry name" value="Clavaminate synthase-like"/>
    <property type="match status" value="1"/>
</dbReference>
<dbReference type="PANTHER" id="PTHR37563">
    <property type="entry name" value="PHYTANOYL-COA DIOXYGENASE FAMILY PROTEIN (AFU_ORTHOLOGUE AFUA_2G03330)"/>
    <property type="match status" value="1"/>
</dbReference>
<dbReference type="InterPro" id="IPR002893">
    <property type="entry name" value="Znf_MYND"/>
</dbReference>
<keyword evidence="7" id="KW-1185">Reference proteome</keyword>
<evidence type="ECO:0000256" key="2">
    <source>
        <dbReference type="ARBA" id="ARBA00022771"/>
    </source>
</evidence>
<keyword evidence="2 4" id="KW-0863">Zinc-finger</keyword>
<evidence type="ECO:0000313" key="6">
    <source>
        <dbReference type="EMBL" id="CAH0370500.1"/>
    </source>
</evidence>
<evidence type="ECO:0000259" key="5">
    <source>
        <dbReference type="PROSITE" id="PS50865"/>
    </source>
</evidence>
<reference evidence="6" key="1">
    <citation type="submission" date="2021-11" db="EMBL/GenBank/DDBJ databases">
        <authorList>
            <consortium name="Genoscope - CEA"/>
            <person name="William W."/>
        </authorList>
    </citation>
    <scope>NUCLEOTIDE SEQUENCE</scope>
</reference>
<dbReference type="OrthoDB" id="45756at2759"/>
<dbReference type="PROSITE" id="PS50865">
    <property type="entry name" value="ZF_MYND_2"/>
    <property type="match status" value="1"/>
</dbReference>
<dbReference type="SUPFAM" id="SSF144232">
    <property type="entry name" value="HIT/MYND zinc finger-like"/>
    <property type="match status" value="1"/>
</dbReference>
<organism evidence="6 7">
    <name type="scientific">Pelagomonas calceolata</name>
    <dbReference type="NCBI Taxonomy" id="35677"/>
    <lineage>
        <taxon>Eukaryota</taxon>
        <taxon>Sar</taxon>
        <taxon>Stramenopiles</taxon>
        <taxon>Ochrophyta</taxon>
        <taxon>Pelagophyceae</taxon>
        <taxon>Pelagomonadales</taxon>
        <taxon>Pelagomonadaceae</taxon>
        <taxon>Pelagomonas</taxon>
    </lineage>
</organism>
<evidence type="ECO:0000256" key="4">
    <source>
        <dbReference type="PROSITE-ProRule" id="PRU00134"/>
    </source>
</evidence>
<name>A0A8J2WIV2_9STRA</name>
<gene>
    <name evidence="6" type="ORF">PECAL_3P03940</name>
</gene>
<dbReference type="Proteomes" id="UP000789595">
    <property type="component" value="Unassembled WGS sequence"/>
</dbReference>
<dbReference type="GO" id="GO:0008270">
    <property type="term" value="F:zinc ion binding"/>
    <property type="evidence" value="ECO:0007669"/>
    <property type="project" value="UniProtKB-KW"/>
</dbReference>
<evidence type="ECO:0000256" key="1">
    <source>
        <dbReference type="ARBA" id="ARBA00022723"/>
    </source>
</evidence>
<dbReference type="Pfam" id="PF01753">
    <property type="entry name" value="zf-MYND"/>
    <property type="match status" value="1"/>
</dbReference>
<accession>A0A8J2WIV2</accession>
<sequence>MAARQIIPQTHDPCALCHKPAATKRCGRCRAVVYCSRDCQATHWKQAHKLTCGAAPPPAPPRPQTPGELAEDCARQLAERGFAALGPLVDRDRRNALRTHARHEVERLLKLPLAAANARFAKIRSPEHRHAVALDLTPAVRDVVGELAVAYDACRAAFAGDEPEIVELGCLVSDAGAAAQPWHADADANRPNTRQLVLLVNLDERAVAATELLPGTHAPTFHAHVRDAFGGRLPDPPGMPALRAYDAAGAAVLYDAALFHRAPANDVGPRHVFYLGLVGRGAHATQGATRGATNALLPELAGTLLRDLIVGVRYLGAASGSRHVGFADRVAKIRG</sequence>
<dbReference type="Gene3D" id="2.60.120.620">
    <property type="entry name" value="q2cbj1_9rhob like domain"/>
    <property type="match status" value="1"/>
</dbReference>
<dbReference type="PANTHER" id="PTHR37563:SF2">
    <property type="entry name" value="PHYTANOYL-COA DIOXYGENASE FAMILY PROTEIN (AFU_ORTHOLOGUE AFUA_2G03330)"/>
    <property type="match status" value="1"/>
</dbReference>
<dbReference type="InterPro" id="IPR008775">
    <property type="entry name" value="Phytyl_CoA_dOase-like"/>
</dbReference>
<dbReference type="AlphaFoldDB" id="A0A8J2WIV2"/>
<feature type="domain" description="MYND-type" evidence="5">
    <location>
        <begin position="14"/>
        <end position="52"/>
    </location>
</feature>
<dbReference type="Pfam" id="PF05721">
    <property type="entry name" value="PhyH"/>
    <property type="match status" value="1"/>
</dbReference>
<keyword evidence="3" id="KW-0862">Zinc</keyword>
<evidence type="ECO:0000313" key="7">
    <source>
        <dbReference type="Proteomes" id="UP000789595"/>
    </source>
</evidence>
<protein>
    <recommendedName>
        <fullName evidence="5">MYND-type domain-containing protein</fullName>
    </recommendedName>
</protein>
<comment type="caution">
    <text evidence="6">The sequence shown here is derived from an EMBL/GenBank/DDBJ whole genome shotgun (WGS) entry which is preliminary data.</text>
</comment>
<dbReference type="Gene3D" id="6.10.140.2220">
    <property type="match status" value="1"/>
</dbReference>
<dbReference type="EMBL" id="CAKKNE010000003">
    <property type="protein sequence ID" value="CAH0370500.1"/>
    <property type="molecule type" value="Genomic_DNA"/>
</dbReference>
<dbReference type="InterPro" id="IPR051961">
    <property type="entry name" value="Fungal_Metabolite_Diox"/>
</dbReference>